<dbReference type="OrthoDB" id="7876523at2"/>
<dbReference type="RefSeq" id="WP_007257307.1">
    <property type="nucleotide sequence ID" value="NZ_CH724112.1"/>
</dbReference>
<evidence type="ECO:0000313" key="1">
    <source>
        <dbReference type="EMBL" id="EAR49449.1"/>
    </source>
</evidence>
<gene>
    <name evidence="1" type="ORF">OG2516_18845</name>
</gene>
<comment type="caution">
    <text evidence="1">The sequence shown here is derived from an EMBL/GenBank/DDBJ whole genome shotgun (WGS) entry which is preliminary data.</text>
</comment>
<organism evidence="1 2">
    <name type="scientific">Oceanicola granulosus (strain ATCC BAA-861 / DSM 15982 / KCTC 12143 / HTCC2516)</name>
    <dbReference type="NCBI Taxonomy" id="314256"/>
    <lineage>
        <taxon>Bacteria</taxon>
        <taxon>Pseudomonadati</taxon>
        <taxon>Pseudomonadota</taxon>
        <taxon>Alphaproteobacteria</taxon>
        <taxon>Rhodobacterales</taxon>
        <taxon>Roseobacteraceae</taxon>
        <taxon>Oceanicola</taxon>
    </lineage>
</organism>
<name>Q2C9U9_OCEGH</name>
<proteinExistence type="predicted"/>
<accession>Q2C9U9</accession>
<evidence type="ECO:0000313" key="2">
    <source>
        <dbReference type="Proteomes" id="UP000003635"/>
    </source>
</evidence>
<dbReference type="EMBL" id="AAOT01000069">
    <property type="protein sequence ID" value="EAR49449.1"/>
    <property type="molecule type" value="Genomic_DNA"/>
</dbReference>
<dbReference type="HOGENOM" id="CLU_1509125_0_0_5"/>
<dbReference type="STRING" id="314256.OG2516_18845"/>
<protein>
    <submittedName>
        <fullName evidence="1">Uncharacterized protein</fullName>
    </submittedName>
</protein>
<dbReference type="AlphaFoldDB" id="Q2C9U9"/>
<dbReference type="Proteomes" id="UP000003635">
    <property type="component" value="Unassembled WGS sequence"/>
</dbReference>
<sequence length="178" mass="19498">MLRRVRIPPETSANLCLARLRRAERGGALDAPDLRLGPKIWLHADPSLAPEGTWRSPRGRLLDLVARPTGPGGWFALHVGFPLPSLAGRGLVGFALRGAAPRPLLLRAALRSGQAEGFTDAFFERSVMLRPESATHVDALFVAERTDIPERAGFRELVLFLPLADVTLSLHDLRLFSL</sequence>
<dbReference type="eggNOG" id="ENOG50330GF">
    <property type="taxonomic scope" value="Bacteria"/>
</dbReference>
<keyword evidence="2" id="KW-1185">Reference proteome</keyword>
<reference evidence="1 2" key="1">
    <citation type="journal article" date="2010" name="J. Bacteriol.">
        <title>Genome sequences of Oceanicola granulosus HTCC2516(T) and Oceanicola batsensis HTCC2597(TDelta).</title>
        <authorList>
            <person name="Thrash J.C."/>
            <person name="Cho J.C."/>
            <person name="Vergin K.L."/>
            <person name="Giovannoni S.J."/>
        </authorList>
    </citation>
    <scope>NUCLEOTIDE SEQUENCE [LARGE SCALE GENOMIC DNA]</scope>
    <source>
        <strain evidence="2">ATCC BAA-861 / DSM 15982 / KCTC 12143 / HTCC2516</strain>
    </source>
</reference>